<evidence type="ECO:0000313" key="2">
    <source>
        <dbReference type="Proteomes" id="UP000245626"/>
    </source>
</evidence>
<protein>
    <submittedName>
        <fullName evidence="1">Uncharacterized protein</fullName>
    </submittedName>
</protein>
<name>A0ACD0NU32_9BASI</name>
<evidence type="ECO:0000313" key="1">
    <source>
        <dbReference type="EMBL" id="PWN49245.1"/>
    </source>
</evidence>
<organism evidence="1 2">
    <name type="scientific">Violaceomyces palustris</name>
    <dbReference type="NCBI Taxonomy" id="1673888"/>
    <lineage>
        <taxon>Eukaryota</taxon>
        <taxon>Fungi</taxon>
        <taxon>Dikarya</taxon>
        <taxon>Basidiomycota</taxon>
        <taxon>Ustilaginomycotina</taxon>
        <taxon>Ustilaginomycetes</taxon>
        <taxon>Violaceomycetales</taxon>
        <taxon>Violaceomycetaceae</taxon>
        <taxon>Violaceomyces</taxon>
    </lineage>
</organism>
<sequence>MHQRQQLGDLASNSPSVVSPLLALLSSPLPSPPAVHTLYPSPSPSPYPNRSFHSPTPPSLSLSLPLLPPSFLPPPPPPSSPCSEPTLLHLRICHGLEHKGEEKVRGERQAEQQLPRLRIFITSSHLNHLRAKNSNPSPDGLSLRLPRPLLATLLSHLQPLDTSNPLHQQRFAICKSFVQPRFLPGEGGGNHSSPTFLTASTLRRPRSISLISTPPARCSANPLRL</sequence>
<accession>A0ACD0NU32</accession>
<proteinExistence type="predicted"/>
<reference evidence="1 2" key="1">
    <citation type="journal article" date="2018" name="Mol. Biol. Evol.">
        <title>Broad Genomic Sampling Reveals a Smut Pathogenic Ancestry of the Fungal Clade Ustilaginomycotina.</title>
        <authorList>
            <person name="Kijpornyongpan T."/>
            <person name="Mondo S.J."/>
            <person name="Barry K."/>
            <person name="Sandor L."/>
            <person name="Lee J."/>
            <person name="Lipzen A."/>
            <person name="Pangilinan J."/>
            <person name="LaButti K."/>
            <person name="Hainaut M."/>
            <person name="Henrissat B."/>
            <person name="Grigoriev I.V."/>
            <person name="Spatafora J.W."/>
            <person name="Aime M.C."/>
        </authorList>
    </citation>
    <scope>NUCLEOTIDE SEQUENCE [LARGE SCALE GENOMIC DNA]</scope>
    <source>
        <strain evidence="1 2">SA 807</strain>
    </source>
</reference>
<dbReference type="EMBL" id="KZ820077">
    <property type="protein sequence ID" value="PWN49245.1"/>
    <property type="molecule type" value="Genomic_DNA"/>
</dbReference>
<gene>
    <name evidence="1" type="ORF">IE53DRAFT_155370</name>
</gene>
<dbReference type="Proteomes" id="UP000245626">
    <property type="component" value="Unassembled WGS sequence"/>
</dbReference>
<keyword evidence="2" id="KW-1185">Reference proteome</keyword>